<evidence type="ECO:0000256" key="1">
    <source>
        <dbReference type="SAM" id="MobiDB-lite"/>
    </source>
</evidence>
<dbReference type="InterPro" id="IPR053253">
    <property type="entry name" value="Sex_diff_modulator"/>
</dbReference>
<feature type="region of interest" description="Disordered" evidence="1">
    <location>
        <begin position="509"/>
        <end position="598"/>
    </location>
</feature>
<gene>
    <name evidence="2" type="ORF">PVAP13_2KG573918</name>
</gene>
<reference evidence="2" key="1">
    <citation type="submission" date="2020-05" db="EMBL/GenBank/DDBJ databases">
        <title>WGS assembly of Panicum virgatum.</title>
        <authorList>
            <person name="Lovell J.T."/>
            <person name="Jenkins J."/>
            <person name="Shu S."/>
            <person name="Juenger T.E."/>
            <person name="Schmutz J."/>
        </authorList>
    </citation>
    <scope>NUCLEOTIDE SEQUENCE</scope>
    <source>
        <strain evidence="2">AP13</strain>
    </source>
</reference>
<dbReference type="AlphaFoldDB" id="A0A8T0WNU2"/>
<organism evidence="2 3">
    <name type="scientific">Panicum virgatum</name>
    <name type="common">Blackwell switchgrass</name>
    <dbReference type="NCBI Taxonomy" id="38727"/>
    <lineage>
        <taxon>Eukaryota</taxon>
        <taxon>Viridiplantae</taxon>
        <taxon>Streptophyta</taxon>
        <taxon>Embryophyta</taxon>
        <taxon>Tracheophyta</taxon>
        <taxon>Spermatophyta</taxon>
        <taxon>Magnoliopsida</taxon>
        <taxon>Liliopsida</taxon>
        <taxon>Poales</taxon>
        <taxon>Poaceae</taxon>
        <taxon>PACMAD clade</taxon>
        <taxon>Panicoideae</taxon>
        <taxon>Panicodae</taxon>
        <taxon>Paniceae</taxon>
        <taxon>Panicinae</taxon>
        <taxon>Panicum</taxon>
        <taxon>Panicum sect. Hiantes</taxon>
    </lineage>
</organism>
<feature type="region of interest" description="Disordered" evidence="1">
    <location>
        <begin position="819"/>
        <end position="854"/>
    </location>
</feature>
<dbReference type="EMBL" id="CM029039">
    <property type="protein sequence ID" value="KAG2647386.1"/>
    <property type="molecule type" value="Genomic_DNA"/>
</dbReference>
<evidence type="ECO:0000313" key="3">
    <source>
        <dbReference type="Proteomes" id="UP000823388"/>
    </source>
</evidence>
<dbReference type="PANTHER" id="PTHR33087:SF31">
    <property type="entry name" value="OS06G0482850 PROTEIN"/>
    <property type="match status" value="1"/>
</dbReference>
<dbReference type="Proteomes" id="UP000823388">
    <property type="component" value="Chromosome 2K"/>
</dbReference>
<dbReference type="Gene3D" id="4.10.60.10">
    <property type="entry name" value="Zinc finger, CCHC-type"/>
    <property type="match status" value="1"/>
</dbReference>
<feature type="region of interest" description="Disordered" evidence="1">
    <location>
        <begin position="746"/>
        <end position="784"/>
    </location>
</feature>
<feature type="compositionally biased region" description="Basic and acidic residues" evidence="1">
    <location>
        <begin position="141"/>
        <end position="150"/>
    </location>
</feature>
<feature type="compositionally biased region" description="Gly residues" evidence="1">
    <location>
        <begin position="562"/>
        <end position="575"/>
    </location>
</feature>
<feature type="compositionally biased region" description="Polar residues" evidence="1">
    <location>
        <begin position="579"/>
        <end position="598"/>
    </location>
</feature>
<protein>
    <recommendedName>
        <fullName evidence="4">DUF4283 domain-containing protein</fullName>
    </recommendedName>
</protein>
<feature type="compositionally biased region" description="Low complexity" evidence="1">
    <location>
        <begin position="835"/>
        <end position="846"/>
    </location>
</feature>
<accession>A0A8T0WNU2</accession>
<sequence length="974" mass="104111">MVTPSPSSTGAAPASSGEARCPPPASSPLSAAARPFYPWESSSGRPKAVRWAEESDEEMVDYDFTPSPPPRPTSYRDAVCRSSSIPAPVVSQPAVTAPPPGLASERHKRRRPSRRVRRRRAPPLRAADQPVVHHPPASTDGGRRRPRVDADGFQEVLPRSARLRLRRDARGTSVPASRLLPELVDRCLNCLSYNHRVATCRLPRCCLRCHGFRHLARDCHMPRRQHSQEAATGSWQTPRRCFVRVLNNGPPTPIASDALGSTPSPPPLATAVAAHAASTGPACDSPQPEPECCYIDRSEAIAAEEARLRLALIGQVSNITEAVGYLDVLRFIVGYTSVAEGDLSVKFYHHGSFLVLCSTQLVRDRILAASPIPLASTFLSLRPWMRLVNAEQDMLFYKVEIEVDGIPAHAWDLDTASKLLAPQCWIERQDEATASKSDMSTFKVSAWTKDPASIPAAKTLLIAEPEIQVIHSDPINQHLLANVTPYLRQKRVLQYPVDFHLRAIFDFGSRTPSSSGEPSHSDDGDSGPDGNPNRSSGFQQGSARSPRVNAFPRRDSRRANGHRGGGGRAGGGGSAGHSTDWSRCVTTTGGTVSQRSESTIPKRYAAHLTAGFDKHKDFPSLAATTKSTTRPLHGPLNMTSRRAPAVPEVGVTPDATLSPARTRAKVVKPLPVDMAEEFVLNVLAARDAWAARVDDPMSAEASLSPRPLGGACTSPAGLSPATVNEACFPVCMHASPVGLPGGFPVSGTAATDDTSAHHGCSPAAPTDEDHIGCPVPPPTRPPTPVHRPRVDVANTYVASALVAVGAVATSDPLPPTMPACLADSHVDGPGRAAHAPGSPDAPAPNSSDDDSQLPADSRLEAFADLMTTPIRTPLAQPPPPKTGRAAHSTAVVTLPKRSSRIASQSLANVPVAKRGEIVVMRRLGFIDDKAPATATSLKAYNEIYRGKLQSNHIEAMDELFPSRANSHRHAVSTM</sequence>
<proteinExistence type="predicted"/>
<feature type="compositionally biased region" description="Pro residues" evidence="1">
    <location>
        <begin position="774"/>
        <end position="784"/>
    </location>
</feature>
<name>A0A8T0WNU2_PANVG</name>
<feature type="compositionally biased region" description="Basic residues" evidence="1">
    <location>
        <begin position="106"/>
        <end position="122"/>
    </location>
</feature>
<keyword evidence="3" id="KW-1185">Reference proteome</keyword>
<dbReference type="PANTHER" id="PTHR33087">
    <property type="entry name" value="OS07G0539200 PROTEIN"/>
    <property type="match status" value="1"/>
</dbReference>
<evidence type="ECO:0000313" key="2">
    <source>
        <dbReference type="EMBL" id="KAG2647386.1"/>
    </source>
</evidence>
<evidence type="ECO:0008006" key="4">
    <source>
        <dbReference type="Google" id="ProtNLM"/>
    </source>
</evidence>
<feature type="region of interest" description="Disordered" evidence="1">
    <location>
        <begin position="1"/>
        <end position="155"/>
    </location>
</feature>
<feature type="compositionally biased region" description="Polar residues" evidence="1">
    <location>
        <begin position="533"/>
        <end position="543"/>
    </location>
</feature>
<feature type="compositionally biased region" description="Low complexity" evidence="1">
    <location>
        <begin position="1"/>
        <end position="20"/>
    </location>
</feature>
<comment type="caution">
    <text evidence="2">The sequence shown here is derived from an EMBL/GenBank/DDBJ whole genome shotgun (WGS) entry which is preliminary data.</text>
</comment>